<proteinExistence type="predicted"/>
<keyword evidence="2" id="KW-1185">Reference proteome</keyword>
<accession>A0A1G8EFZ4</accession>
<dbReference type="PROSITE" id="PS51257">
    <property type="entry name" value="PROKAR_LIPOPROTEIN"/>
    <property type="match status" value="1"/>
</dbReference>
<dbReference type="OrthoDB" id="4990393at2"/>
<dbReference type="Proteomes" id="UP000198967">
    <property type="component" value="Unassembled WGS sequence"/>
</dbReference>
<sequence length="306" mass="32801">MRETGKVVPRRRVAPPAQIWPLLLALVFAAACTSVPPRDVVVQPTQVDPRGLVGTWTIADSPRGEFVGAMASFDAEAFVIEDGCFRAGGQWRASWSGEFLARTVDAQTACDTRPQPHDAAIAWLESVTSVVIAADEVTFLDSRRSAVAQLLREKTEPTASSVLLTKVTAVAAGDLEAYAHPAPELPDRLDPAADIATGAWVPDVPTDPVARPSLDFQANGMWYAQYDCNGKSGPWTLTSGGTFLTLVSPDGVEGTICPTPNFLTALEPAIQAGVDRETGKLLFLDSDGQLLQSFRRPSSDDRKRPS</sequence>
<organism evidence="1 2">
    <name type="scientific">Pseudonocardia oroxyli</name>
    <dbReference type="NCBI Taxonomy" id="366584"/>
    <lineage>
        <taxon>Bacteria</taxon>
        <taxon>Bacillati</taxon>
        <taxon>Actinomycetota</taxon>
        <taxon>Actinomycetes</taxon>
        <taxon>Pseudonocardiales</taxon>
        <taxon>Pseudonocardiaceae</taxon>
        <taxon>Pseudonocardia</taxon>
    </lineage>
</organism>
<dbReference type="RefSeq" id="WP_093089855.1">
    <property type="nucleotide sequence ID" value="NZ_FNBE01000035.1"/>
</dbReference>
<protein>
    <recommendedName>
        <fullName evidence="3">META domain-containing protein</fullName>
    </recommendedName>
</protein>
<reference evidence="1 2" key="1">
    <citation type="submission" date="2016-10" db="EMBL/GenBank/DDBJ databases">
        <authorList>
            <person name="de Groot N.N."/>
        </authorList>
    </citation>
    <scope>NUCLEOTIDE SEQUENCE [LARGE SCALE GENOMIC DNA]</scope>
    <source>
        <strain evidence="1 2">CGMCC 4.3143</strain>
    </source>
</reference>
<name>A0A1G8EFZ4_PSEOR</name>
<evidence type="ECO:0000313" key="1">
    <source>
        <dbReference type="EMBL" id="SDH68825.1"/>
    </source>
</evidence>
<evidence type="ECO:0008006" key="3">
    <source>
        <dbReference type="Google" id="ProtNLM"/>
    </source>
</evidence>
<dbReference type="EMBL" id="FNBE01000035">
    <property type="protein sequence ID" value="SDH68825.1"/>
    <property type="molecule type" value="Genomic_DNA"/>
</dbReference>
<gene>
    <name evidence="1" type="ORF">SAMN05216377_13518</name>
</gene>
<dbReference type="AlphaFoldDB" id="A0A1G8EFZ4"/>
<evidence type="ECO:0000313" key="2">
    <source>
        <dbReference type="Proteomes" id="UP000198967"/>
    </source>
</evidence>